<evidence type="ECO:0000313" key="2">
    <source>
        <dbReference type="EMBL" id="QYL18424.1"/>
    </source>
</evidence>
<keyword evidence="1" id="KW-0812">Transmembrane</keyword>
<dbReference type="EMBL" id="CP080333">
    <property type="protein sequence ID" value="QYL18424.1"/>
    <property type="molecule type" value="Genomic_DNA"/>
</dbReference>
<reference evidence="2 3" key="1">
    <citation type="submission" date="2021-07" db="EMBL/GenBank/DDBJ databases">
        <title>Whole genome sequencing of non-tuberculosis mycobacteria type-strains.</title>
        <authorList>
            <person name="Igarashi Y."/>
            <person name="Osugi A."/>
            <person name="Mitarai S."/>
        </authorList>
    </citation>
    <scope>NUCLEOTIDE SEQUENCE [LARGE SCALE GENOMIC DNA]</scope>
    <source>
        <strain evidence="2 3">JCM 16370</strain>
    </source>
</reference>
<gene>
    <name evidence="2" type="ORF">K0O64_07925</name>
</gene>
<keyword evidence="1" id="KW-0472">Membrane</keyword>
<accession>A0ABX8VSB8</accession>
<proteinExistence type="predicted"/>
<dbReference type="RefSeq" id="WP_220046272.1">
    <property type="nucleotide sequence ID" value="NZ_BAAAVX010000075.1"/>
</dbReference>
<keyword evidence="1" id="KW-1133">Transmembrane helix</keyword>
<evidence type="ECO:0000256" key="1">
    <source>
        <dbReference type="SAM" id="Phobius"/>
    </source>
</evidence>
<keyword evidence="3" id="KW-1185">Reference proteome</keyword>
<protein>
    <submittedName>
        <fullName evidence="2">Uncharacterized protein</fullName>
    </submittedName>
</protein>
<feature type="transmembrane region" description="Helical" evidence="1">
    <location>
        <begin position="20"/>
        <end position="41"/>
    </location>
</feature>
<organism evidence="2 3">
    <name type="scientific">Mycolicibacterium pallens</name>
    <dbReference type="NCBI Taxonomy" id="370524"/>
    <lineage>
        <taxon>Bacteria</taxon>
        <taxon>Bacillati</taxon>
        <taxon>Actinomycetota</taxon>
        <taxon>Actinomycetes</taxon>
        <taxon>Mycobacteriales</taxon>
        <taxon>Mycobacteriaceae</taxon>
        <taxon>Mycolicibacterium</taxon>
    </lineage>
</organism>
<dbReference type="Proteomes" id="UP000825367">
    <property type="component" value="Chromosome"/>
</dbReference>
<evidence type="ECO:0000313" key="3">
    <source>
        <dbReference type="Proteomes" id="UP000825367"/>
    </source>
</evidence>
<sequence length="265" mass="30602">MDWWGDLDHFPMFVDVWGTVAEWVGAVGTTLAAGAAAVFYISDRKRERKAQALLVRVVHEDTSDQEKNEPQTTFTVHNDSDRFTTGFTLVMKHDRKALRAIEDDYIDAGVRDQVKKHFPIWGGKGSFILRADWKAEENYVTVLPQFAMGLRSPVSYLMRSLQGASRVSGNSEVKLVADQPVYTDVSYRIIFRDAHARAWMVSSLTAKSDDASAGDIRRLHTQYNSGRNFRNGTMFMPWWRRIPVNAYRDTRNSWNLYRRRRAWRS</sequence>
<name>A0ABX8VSB8_9MYCO</name>